<proteinExistence type="predicted"/>
<gene>
    <name evidence="3" type="ORF">J2S37_000371</name>
</gene>
<protein>
    <submittedName>
        <fullName evidence="3">Uncharacterized protein</fullName>
    </submittedName>
</protein>
<feature type="region of interest" description="Disordered" evidence="1">
    <location>
        <begin position="159"/>
        <end position="261"/>
    </location>
</feature>
<accession>A0ABU2B7S6</accession>
<keyword evidence="4" id="KW-1185">Reference proteome</keyword>
<evidence type="ECO:0000256" key="1">
    <source>
        <dbReference type="SAM" id="MobiDB-lite"/>
    </source>
</evidence>
<feature type="compositionally biased region" description="Polar residues" evidence="1">
    <location>
        <begin position="193"/>
        <end position="204"/>
    </location>
</feature>
<dbReference type="RefSeq" id="WP_277104458.1">
    <property type="nucleotide sequence ID" value="NZ_BAAAJS010000025.1"/>
</dbReference>
<evidence type="ECO:0000313" key="4">
    <source>
        <dbReference type="Proteomes" id="UP001183619"/>
    </source>
</evidence>
<evidence type="ECO:0000256" key="2">
    <source>
        <dbReference type="SAM" id="Phobius"/>
    </source>
</evidence>
<organism evidence="3 4">
    <name type="scientific">Corynebacterium felinum</name>
    <dbReference type="NCBI Taxonomy" id="131318"/>
    <lineage>
        <taxon>Bacteria</taxon>
        <taxon>Bacillati</taxon>
        <taxon>Actinomycetota</taxon>
        <taxon>Actinomycetes</taxon>
        <taxon>Mycobacteriales</taxon>
        <taxon>Corynebacteriaceae</taxon>
        <taxon>Corynebacterium</taxon>
    </lineage>
</organism>
<dbReference type="Proteomes" id="UP001183619">
    <property type="component" value="Unassembled WGS sequence"/>
</dbReference>
<feature type="compositionally biased region" description="Low complexity" evidence="1">
    <location>
        <begin position="172"/>
        <end position="192"/>
    </location>
</feature>
<feature type="transmembrane region" description="Helical" evidence="2">
    <location>
        <begin position="308"/>
        <end position="331"/>
    </location>
</feature>
<dbReference type="EMBL" id="JAVDYF010000001">
    <property type="protein sequence ID" value="MDR7353833.1"/>
    <property type="molecule type" value="Genomic_DNA"/>
</dbReference>
<evidence type="ECO:0000313" key="3">
    <source>
        <dbReference type="EMBL" id="MDR7353833.1"/>
    </source>
</evidence>
<feature type="compositionally biased region" description="Gly residues" evidence="1">
    <location>
        <begin position="238"/>
        <end position="257"/>
    </location>
</feature>
<keyword evidence="2" id="KW-0812">Transmembrane</keyword>
<comment type="caution">
    <text evidence="3">The sequence shown here is derived from an EMBL/GenBank/DDBJ whole genome shotgun (WGS) entry which is preliminary data.</text>
</comment>
<sequence>MSAQRVLSPQGFGGCVKICAVSAVAGVALLGAAPVFALPPGGAGSDTPGTSSSVSPSTVKQCETLSFSVHGFPAGETVNVKIDDGLSSDGDTSIQGQGVVATARVDSGGTASGSVEIPCDLSPGQHHLRYLATKELIRDGQVVGTEGYTNRGNSNFTVIAADSGSGSGSGDSGNQDSTTNTSTGGTGAQTNSESSRTGGNTQRSVRAGRQAVSDSTSQDEDEDFENDPASAAVAGASSSGGGGSTSGSTGASGGSASGGKLDDKAAKAGGFAQASDATIPEHNGIFNKNVKQTADTQAQAAPASQAPYIGLFVGGAILLVGMTAINAWMLIARRNGTN</sequence>
<keyword evidence="2" id="KW-1133">Transmembrane helix</keyword>
<name>A0ABU2B7S6_9CORY</name>
<keyword evidence="2" id="KW-0472">Membrane</keyword>
<feature type="compositionally biased region" description="Acidic residues" evidence="1">
    <location>
        <begin position="217"/>
        <end position="226"/>
    </location>
</feature>
<reference evidence="3 4" key="1">
    <citation type="submission" date="2023-07" db="EMBL/GenBank/DDBJ databases">
        <title>Sequencing the genomes of 1000 actinobacteria strains.</title>
        <authorList>
            <person name="Klenk H.-P."/>
        </authorList>
    </citation>
    <scope>NUCLEOTIDE SEQUENCE [LARGE SCALE GENOMIC DNA]</scope>
    <source>
        <strain evidence="3 4">DSM 44508</strain>
    </source>
</reference>